<feature type="region of interest" description="Disordered" evidence="10">
    <location>
        <begin position="51"/>
        <end position="186"/>
    </location>
</feature>
<dbReference type="SUPFAM" id="SSF46689">
    <property type="entry name" value="Homeodomain-like"/>
    <property type="match status" value="1"/>
</dbReference>
<feature type="compositionally biased region" description="Acidic residues" evidence="10">
    <location>
        <begin position="121"/>
        <end position="132"/>
    </location>
</feature>
<dbReference type="PRINTS" id="PR00024">
    <property type="entry name" value="HOMEOBOX"/>
</dbReference>
<evidence type="ECO:0000256" key="6">
    <source>
        <dbReference type="ARBA" id="ARBA00023242"/>
    </source>
</evidence>
<feature type="compositionally biased region" description="Basic and acidic residues" evidence="10">
    <location>
        <begin position="142"/>
        <end position="165"/>
    </location>
</feature>
<dbReference type="InterPro" id="IPR020479">
    <property type="entry name" value="HD_metazoa"/>
</dbReference>
<accession>A0ABD2LCB5</accession>
<feature type="region of interest" description="Disordered" evidence="10">
    <location>
        <begin position="290"/>
        <end position="353"/>
    </location>
</feature>
<comment type="similarity">
    <text evidence="7">Belongs to the HMX homeobox family.</text>
</comment>
<evidence type="ECO:0000256" key="3">
    <source>
        <dbReference type="ARBA" id="ARBA00023125"/>
    </source>
</evidence>
<reference evidence="12 13" key="1">
    <citation type="submission" date="2024-10" db="EMBL/GenBank/DDBJ databases">
        <authorList>
            <person name="Kim D."/>
        </authorList>
    </citation>
    <scope>NUCLEOTIDE SEQUENCE [LARGE SCALE GENOMIC DNA]</scope>
    <source>
        <strain evidence="12">BH-2024</strain>
    </source>
</reference>
<gene>
    <name evidence="12" type="ORF">niasHT_019742</name>
</gene>
<dbReference type="InterPro" id="IPR001356">
    <property type="entry name" value="HD"/>
</dbReference>
<evidence type="ECO:0000256" key="10">
    <source>
        <dbReference type="SAM" id="MobiDB-lite"/>
    </source>
</evidence>
<evidence type="ECO:0000256" key="2">
    <source>
        <dbReference type="ARBA" id="ARBA00023015"/>
    </source>
</evidence>
<dbReference type="GO" id="GO:0003677">
    <property type="term" value="F:DNA binding"/>
    <property type="evidence" value="ECO:0007669"/>
    <property type="project" value="UniProtKB-UniRule"/>
</dbReference>
<dbReference type="Gene3D" id="1.10.10.60">
    <property type="entry name" value="Homeodomain-like"/>
    <property type="match status" value="1"/>
</dbReference>
<dbReference type="InterPro" id="IPR009057">
    <property type="entry name" value="Homeodomain-like_sf"/>
</dbReference>
<dbReference type="EMBL" id="JBICBT010000464">
    <property type="protein sequence ID" value="KAL3112768.1"/>
    <property type="molecule type" value="Genomic_DNA"/>
</dbReference>
<dbReference type="PANTHER" id="PTHR46110">
    <property type="entry name" value="HOMEOBOX PROTEIN HMX"/>
    <property type="match status" value="1"/>
</dbReference>
<feature type="region of interest" description="Disordered" evidence="10">
    <location>
        <begin position="489"/>
        <end position="557"/>
    </location>
</feature>
<keyword evidence="4 8" id="KW-0371">Homeobox</keyword>
<keyword evidence="5" id="KW-0804">Transcription</keyword>
<keyword evidence="6 8" id="KW-0539">Nucleus</keyword>
<dbReference type="SMART" id="SM00389">
    <property type="entry name" value="HOX"/>
    <property type="match status" value="1"/>
</dbReference>
<name>A0ABD2LCB5_9BILA</name>
<evidence type="ECO:0000256" key="8">
    <source>
        <dbReference type="PROSITE-ProRule" id="PRU00108"/>
    </source>
</evidence>
<comment type="caution">
    <text evidence="12">The sequence shown here is derived from an EMBL/GenBank/DDBJ whole genome shotgun (WGS) entry which is preliminary data.</text>
</comment>
<feature type="domain" description="Homeobox" evidence="11">
    <location>
        <begin position="348"/>
        <end position="408"/>
    </location>
</feature>
<evidence type="ECO:0000256" key="4">
    <source>
        <dbReference type="ARBA" id="ARBA00023155"/>
    </source>
</evidence>
<dbReference type="InterPro" id="IPR051300">
    <property type="entry name" value="HMX_Homeobox_TF"/>
</dbReference>
<organism evidence="12 13">
    <name type="scientific">Heterodera trifolii</name>
    <dbReference type="NCBI Taxonomy" id="157864"/>
    <lineage>
        <taxon>Eukaryota</taxon>
        <taxon>Metazoa</taxon>
        <taxon>Ecdysozoa</taxon>
        <taxon>Nematoda</taxon>
        <taxon>Chromadorea</taxon>
        <taxon>Rhabditida</taxon>
        <taxon>Tylenchina</taxon>
        <taxon>Tylenchomorpha</taxon>
        <taxon>Tylenchoidea</taxon>
        <taxon>Heteroderidae</taxon>
        <taxon>Heteroderinae</taxon>
        <taxon>Heterodera</taxon>
    </lineage>
</organism>
<sequence length="580" mass="63571">MQSAEMRSNKVTAAPTSAAICPMGPSVFHPVFLCATKPLAKANFVAMQNSTTNETARKRESGTDKEGTEGKEAAEEGESEGAKAAQKMAPTAGHGFSIENILTEERRRRRKKNDGNGEKDEEKEEEEGEGEEEGKRPRKMIKRESEQNEEKQQQKDTEKKKQKREEEEEEEKWFSSPSGHQSPAPIRQIAPPAAIAPASLVNVTAWQQLHAALLLQHPGAVEHFLAMARARESVATAEQTQQQQQQHQTEFKPPPPFNFPRFLVDPNQSQANPFIEIGLLSGQIPLIHPSAADSPFSHRNSLQGEDGSPAEEFESENEENNAKEVSDEEGTADAGDNSPNGADDSLSGKKKKTRTVFSRNQVSLLEQTFVANKYLSAQQRTDLAHSLKLTETQVKIWFQNRRNKWKRMGQDDQMVAGHSLATNSGCAAAAVSVLPLHHAVPPPFSSPLVVQQFNQHRHQLALALAGITANAQNSNAFDAATAAVPFHQQPNQQNEQQNCSAEVPAVQQQIMSTESNQRQPNSIGNVHKTEQQQQFFASSPCNSSSTPPNSSSASSTASLTRLILSFLPNTVFPPPPSSHA</sequence>
<dbReference type="Proteomes" id="UP001620626">
    <property type="component" value="Unassembled WGS sequence"/>
</dbReference>
<protein>
    <recommendedName>
        <fullName evidence="11">Homeobox domain-containing protein</fullName>
    </recommendedName>
</protein>
<evidence type="ECO:0000256" key="9">
    <source>
        <dbReference type="RuleBase" id="RU000682"/>
    </source>
</evidence>
<feature type="compositionally biased region" description="Low complexity" evidence="10">
    <location>
        <begin position="239"/>
        <end position="248"/>
    </location>
</feature>
<feature type="compositionally biased region" description="Low complexity" evidence="10">
    <location>
        <begin position="537"/>
        <end position="557"/>
    </location>
</feature>
<keyword evidence="3 8" id="KW-0238">DNA-binding</keyword>
<evidence type="ECO:0000259" key="11">
    <source>
        <dbReference type="PROSITE" id="PS50071"/>
    </source>
</evidence>
<dbReference type="InterPro" id="IPR017970">
    <property type="entry name" value="Homeobox_CS"/>
</dbReference>
<dbReference type="CDD" id="cd00086">
    <property type="entry name" value="homeodomain"/>
    <property type="match status" value="1"/>
</dbReference>
<evidence type="ECO:0000313" key="13">
    <source>
        <dbReference type="Proteomes" id="UP001620626"/>
    </source>
</evidence>
<feature type="compositionally biased region" description="Acidic residues" evidence="10">
    <location>
        <begin position="308"/>
        <end position="319"/>
    </location>
</feature>
<dbReference type="PANTHER" id="PTHR46110:SF3">
    <property type="entry name" value="HOMEOBOX PROTEIN HMX"/>
    <property type="match status" value="1"/>
</dbReference>
<evidence type="ECO:0000256" key="1">
    <source>
        <dbReference type="ARBA" id="ARBA00004123"/>
    </source>
</evidence>
<keyword evidence="2" id="KW-0805">Transcription regulation</keyword>
<keyword evidence="13" id="KW-1185">Reference proteome</keyword>
<evidence type="ECO:0000313" key="12">
    <source>
        <dbReference type="EMBL" id="KAL3112768.1"/>
    </source>
</evidence>
<feature type="DNA-binding region" description="Homeobox" evidence="8">
    <location>
        <begin position="350"/>
        <end position="409"/>
    </location>
</feature>
<feature type="compositionally biased region" description="Basic and acidic residues" evidence="10">
    <location>
        <begin position="55"/>
        <end position="74"/>
    </location>
</feature>
<dbReference type="GO" id="GO:0005634">
    <property type="term" value="C:nucleus"/>
    <property type="evidence" value="ECO:0007669"/>
    <property type="project" value="UniProtKB-SubCell"/>
</dbReference>
<dbReference type="Pfam" id="PF00046">
    <property type="entry name" value="Homeodomain"/>
    <property type="match status" value="1"/>
</dbReference>
<dbReference type="PROSITE" id="PS50071">
    <property type="entry name" value="HOMEOBOX_2"/>
    <property type="match status" value="1"/>
</dbReference>
<feature type="compositionally biased region" description="Low complexity" evidence="10">
    <location>
        <begin position="489"/>
        <end position="498"/>
    </location>
</feature>
<dbReference type="AlphaFoldDB" id="A0ABD2LCB5"/>
<feature type="compositionally biased region" description="Polar residues" evidence="10">
    <location>
        <begin position="506"/>
        <end position="524"/>
    </location>
</feature>
<dbReference type="PROSITE" id="PS00027">
    <property type="entry name" value="HOMEOBOX_1"/>
    <property type="match status" value="1"/>
</dbReference>
<evidence type="ECO:0000256" key="7">
    <source>
        <dbReference type="ARBA" id="ARBA00038165"/>
    </source>
</evidence>
<proteinExistence type="inferred from homology"/>
<comment type="subcellular location">
    <subcellularLocation>
        <location evidence="1 8 9">Nucleus</location>
    </subcellularLocation>
</comment>
<feature type="region of interest" description="Disordered" evidence="10">
    <location>
        <begin position="236"/>
        <end position="256"/>
    </location>
</feature>
<evidence type="ECO:0000256" key="5">
    <source>
        <dbReference type="ARBA" id="ARBA00023163"/>
    </source>
</evidence>